<proteinExistence type="predicted"/>
<feature type="compositionally biased region" description="Low complexity" evidence="2">
    <location>
        <begin position="180"/>
        <end position="193"/>
    </location>
</feature>
<feature type="compositionally biased region" description="Basic and acidic residues" evidence="2">
    <location>
        <begin position="47"/>
        <end position="60"/>
    </location>
</feature>
<feature type="region of interest" description="Disordered" evidence="2">
    <location>
        <begin position="383"/>
        <end position="457"/>
    </location>
</feature>
<feature type="compositionally biased region" description="Low complexity" evidence="2">
    <location>
        <begin position="214"/>
        <end position="223"/>
    </location>
</feature>
<name>A0AAF0DUJ6_9BASI</name>
<feature type="coiled-coil region" evidence="1">
    <location>
        <begin position="311"/>
        <end position="338"/>
    </location>
</feature>
<feature type="compositionally biased region" description="Basic and acidic residues" evidence="2">
    <location>
        <begin position="137"/>
        <end position="152"/>
    </location>
</feature>
<dbReference type="EMBL" id="CP119953">
    <property type="protein sequence ID" value="WFC96021.1"/>
    <property type="molecule type" value="Genomic_DNA"/>
</dbReference>
<organism evidence="3 4">
    <name type="scientific">Malassezia brasiliensis</name>
    <dbReference type="NCBI Taxonomy" id="1821822"/>
    <lineage>
        <taxon>Eukaryota</taxon>
        <taxon>Fungi</taxon>
        <taxon>Dikarya</taxon>
        <taxon>Basidiomycota</taxon>
        <taxon>Ustilaginomycotina</taxon>
        <taxon>Malasseziomycetes</taxon>
        <taxon>Malasseziales</taxon>
        <taxon>Malasseziaceae</taxon>
        <taxon>Malassezia</taxon>
    </lineage>
</organism>
<feature type="region of interest" description="Disordered" evidence="2">
    <location>
        <begin position="101"/>
        <end position="308"/>
    </location>
</feature>
<sequence length="457" mass="48821">MSAAPSAENPPPPPPRSRARRAPRATKDGSDGAEEVEEAPSAPGASDEPRERDERDERIEQLTQELDSVKAARDDLIERSSDWLQEREELRAHARDLVEKVKAEQERADAAEERVRELRRTAEESRRAIMRLSSSKAKAEAQRAEVEADMPRRPGSSLSSLTNRPLSALNFDDGEETRGLKGLRLSSGSSVTSPTPPAAETFGKDDDASTRNSATTTPADTPDLPQGEFAPRDEEPPTSNETVKGDEAATTSTHAPNAFTSMFGKSSLLRPTFSSLLRKPQSTAPAEASVPAPAPADGEEVVPETVSRADLERTQGELNELRMQFALLQDQLTESREAEQASEMLIRSLREYIVNSQGAGDKVTVAEAPAEADVAAEATVTETIAAPEAETGDVADAEPRADVDADAEPKADTEVSETKEEAAEEAAEEAGAKPDAATPDEAQEETGDDAASAADSS</sequence>
<evidence type="ECO:0000256" key="2">
    <source>
        <dbReference type="SAM" id="MobiDB-lite"/>
    </source>
</evidence>
<reference evidence="3" key="1">
    <citation type="submission" date="2023-03" db="EMBL/GenBank/DDBJ databases">
        <title>Mating type loci evolution in Malassezia.</title>
        <authorList>
            <person name="Coelho M.A."/>
        </authorList>
    </citation>
    <scope>NUCLEOTIDE SEQUENCE</scope>
    <source>
        <strain evidence="3">CBS 14135</strain>
    </source>
</reference>
<protein>
    <submittedName>
        <fullName evidence="3">Uncharacterized protein</fullName>
    </submittedName>
</protein>
<dbReference type="AlphaFoldDB" id="A0AAF0DUJ6"/>
<evidence type="ECO:0000313" key="4">
    <source>
        <dbReference type="Proteomes" id="UP001216638"/>
    </source>
</evidence>
<feature type="region of interest" description="Disordered" evidence="2">
    <location>
        <begin position="1"/>
        <end position="73"/>
    </location>
</feature>
<feature type="compositionally biased region" description="Polar residues" evidence="2">
    <location>
        <begin position="156"/>
        <end position="165"/>
    </location>
</feature>
<gene>
    <name evidence="3" type="ORF">MBRA1_002677</name>
</gene>
<feature type="compositionally biased region" description="Polar residues" evidence="2">
    <location>
        <begin position="249"/>
        <end position="264"/>
    </location>
</feature>
<feature type="compositionally biased region" description="Polar residues" evidence="2">
    <location>
        <begin position="272"/>
        <end position="283"/>
    </location>
</feature>
<accession>A0AAF0DUJ6</accession>
<evidence type="ECO:0000256" key="1">
    <source>
        <dbReference type="SAM" id="Coils"/>
    </source>
</evidence>
<keyword evidence="4" id="KW-1185">Reference proteome</keyword>
<feature type="compositionally biased region" description="Basic and acidic residues" evidence="2">
    <location>
        <begin position="101"/>
        <end position="127"/>
    </location>
</feature>
<keyword evidence="1" id="KW-0175">Coiled coil</keyword>
<evidence type="ECO:0000313" key="3">
    <source>
        <dbReference type="EMBL" id="WFC96021.1"/>
    </source>
</evidence>
<dbReference type="Proteomes" id="UP001216638">
    <property type="component" value="Chromosome 3"/>
</dbReference>
<feature type="compositionally biased region" description="Basic and acidic residues" evidence="2">
    <location>
        <begin position="397"/>
        <end position="421"/>
    </location>
</feature>